<dbReference type="InterPro" id="IPR033720">
    <property type="entry name" value="EFTU_2"/>
</dbReference>
<feature type="binding site" evidence="13">
    <location>
        <position position="26"/>
    </location>
    <ligand>
        <name>Mg(2+)</name>
        <dbReference type="ChEBI" id="CHEBI:18420"/>
    </ligand>
</feature>
<accession>A0A9D7F8L4</accession>
<dbReference type="EC" id="3.6.5.3" evidence="13"/>
<dbReference type="AlphaFoldDB" id="A0A9D7F8L4"/>
<dbReference type="PROSITE" id="PS00301">
    <property type="entry name" value="G_TR_1"/>
    <property type="match status" value="1"/>
</dbReference>
<evidence type="ECO:0000313" key="15">
    <source>
        <dbReference type="EMBL" id="MBK7424150.1"/>
    </source>
</evidence>
<dbReference type="InterPro" id="IPR004161">
    <property type="entry name" value="EFTu-like_2"/>
</dbReference>
<dbReference type="GO" id="GO:0005829">
    <property type="term" value="C:cytosol"/>
    <property type="evidence" value="ECO:0007669"/>
    <property type="project" value="TreeGrafter"/>
</dbReference>
<dbReference type="Proteomes" id="UP000886602">
    <property type="component" value="Unassembled WGS sequence"/>
</dbReference>
<reference evidence="15" key="1">
    <citation type="submission" date="2020-10" db="EMBL/GenBank/DDBJ databases">
        <title>Connecting structure to function with the recovery of over 1000 high-quality activated sludge metagenome-assembled genomes encoding full-length rRNA genes using long-read sequencing.</title>
        <authorList>
            <person name="Singleton C.M."/>
            <person name="Petriglieri F."/>
            <person name="Kristensen J.M."/>
            <person name="Kirkegaard R.H."/>
            <person name="Michaelsen T.Y."/>
            <person name="Andersen M.H."/>
            <person name="Karst S.M."/>
            <person name="Dueholm M.S."/>
            <person name="Nielsen P.H."/>
            <person name="Albertsen M."/>
        </authorList>
    </citation>
    <scope>NUCLEOTIDE SEQUENCE</scope>
    <source>
        <strain evidence="15">EsbW_18-Q3-R4-48_MAXAC.044</strain>
    </source>
</reference>
<feature type="domain" description="Tr-type G" evidence="14">
    <location>
        <begin position="10"/>
        <end position="206"/>
    </location>
</feature>
<dbReference type="InterPro" id="IPR004541">
    <property type="entry name" value="Transl_elong_EFTu/EF1A_bac/org"/>
</dbReference>
<evidence type="ECO:0000256" key="3">
    <source>
        <dbReference type="ARBA" id="ARBA00022741"/>
    </source>
</evidence>
<dbReference type="Gene3D" id="3.40.50.300">
    <property type="entry name" value="P-loop containing nucleotide triphosphate hydrolases"/>
    <property type="match status" value="1"/>
</dbReference>
<dbReference type="NCBIfam" id="NF009373">
    <property type="entry name" value="PRK12736.1"/>
    <property type="match status" value="1"/>
</dbReference>
<dbReference type="InterPro" id="IPR000795">
    <property type="entry name" value="T_Tr_GTP-bd_dom"/>
</dbReference>
<keyword evidence="2 13" id="KW-0479">Metal-binding</keyword>
<dbReference type="InterPro" id="IPR031157">
    <property type="entry name" value="G_TR_CS"/>
</dbReference>
<evidence type="ECO:0000256" key="7">
    <source>
        <dbReference type="ARBA" id="ARBA00022917"/>
    </source>
</evidence>
<evidence type="ECO:0000259" key="14">
    <source>
        <dbReference type="PROSITE" id="PS51722"/>
    </source>
</evidence>
<dbReference type="PANTHER" id="PTHR43721:SF22">
    <property type="entry name" value="ELONGATION FACTOR TU, MITOCHONDRIAL"/>
    <property type="match status" value="1"/>
</dbReference>
<evidence type="ECO:0000256" key="5">
    <source>
        <dbReference type="ARBA" id="ARBA00022801"/>
    </source>
</evidence>
<dbReference type="SUPFAM" id="SSF50465">
    <property type="entry name" value="EF-Tu/eEF-1alpha/eIF2-gamma C-terminal domain"/>
    <property type="match status" value="1"/>
</dbReference>
<dbReference type="GO" id="GO:0003746">
    <property type="term" value="F:translation elongation factor activity"/>
    <property type="evidence" value="ECO:0007669"/>
    <property type="project" value="UniProtKB-UniRule"/>
</dbReference>
<evidence type="ECO:0000256" key="12">
    <source>
        <dbReference type="ARBA" id="ARBA00064283"/>
    </source>
</evidence>
<keyword evidence="8 13" id="KW-0342">GTP-binding</keyword>
<dbReference type="FunFam" id="3.40.50.300:FF:000003">
    <property type="entry name" value="Elongation factor Tu"/>
    <property type="match status" value="1"/>
</dbReference>
<evidence type="ECO:0000256" key="8">
    <source>
        <dbReference type="ARBA" id="ARBA00023134"/>
    </source>
</evidence>
<feature type="binding site" evidence="13">
    <location>
        <begin position="136"/>
        <end position="139"/>
    </location>
    <ligand>
        <name>GTP</name>
        <dbReference type="ChEBI" id="CHEBI:37565"/>
    </ligand>
</feature>
<dbReference type="HAMAP" id="MF_00118_B">
    <property type="entry name" value="EF_Tu_B"/>
    <property type="match status" value="1"/>
</dbReference>
<name>A0A9D7F8L4_9RHOO</name>
<proteinExistence type="inferred from homology"/>
<keyword evidence="6 13" id="KW-0460">Magnesium</keyword>
<dbReference type="Pfam" id="PF00009">
    <property type="entry name" value="GTP_EFTU"/>
    <property type="match status" value="1"/>
</dbReference>
<dbReference type="GO" id="GO:0000287">
    <property type="term" value="F:magnesium ion binding"/>
    <property type="evidence" value="ECO:0007669"/>
    <property type="project" value="UniProtKB-UniRule"/>
</dbReference>
<evidence type="ECO:0000256" key="1">
    <source>
        <dbReference type="ARBA" id="ARBA00007249"/>
    </source>
</evidence>
<comment type="function">
    <text evidence="10">May play an important regulatory role in cell growth and in the bacterial response to nutrient deprivation.</text>
</comment>
<dbReference type="NCBIfam" id="TIGR00231">
    <property type="entry name" value="small_GTP"/>
    <property type="match status" value="1"/>
</dbReference>
<dbReference type="PRINTS" id="PR00315">
    <property type="entry name" value="ELONGATNFCT"/>
</dbReference>
<comment type="similarity">
    <text evidence="1 13">Belongs to the TRAFAC class translation factor GTPase superfamily. Classic translation factor GTPase family. EF-Tu/EF-1A subfamily.</text>
</comment>
<dbReference type="InterPro" id="IPR027417">
    <property type="entry name" value="P-loop_NTPase"/>
</dbReference>
<dbReference type="InterPro" id="IPR005225">
    <property type="entry name" value="Small_GTP-bd"/>
</dbReference>
<organism evidence="15 16">
    <name type="scientific">Candidatus Propionivibrio dominans</name>
    <dbReference type="NCBI Taxonomy" id="2954373"/>
    <lineage>
        <taxon>Bacteria</taxon>
        <taxon>Pseudomonadati</taxon>
        <taxon>Pseudomonadota</taxon>
        <taxon>Betaproteobacteria</taxon>
        <taxon>Rhodocyclales</taxon>
        <taxon>Rhodocyclaceae</taxon>
        <taxon>Propionivibrio</taxon>
    </lineage>
</organism>
<evidence type="ECO:0000256" key="6">
    <source>
        <dbReference type="ARBA" id="ARBA00022842"/>
    </source>
</evidence>
<comment type="subunit">
    <text evidence="12">(Microbial infection) Upon infection by bacteriophage Qbeta, part of the viral RNA-dependent RNA polymerase complex, the other subunits are the viral replicase catalytic subunit (AC P14647), host ribosomal protein S1 and EF-Ts.</text>
</comment>
<dbReference type="Gene3D" id="2.40.30.10">
    <property type="entry name" value="Translation factors"/>
    <property type="match status" value="2"/>
</dbReference>
<dbReference type="SUPFAM" id="SSF50447">
    <property type="entry name" value="Translation proteins"/>
    <property type="match status" value="1"/>
</dbReference>
<dbReference type="InterPro" id="IPR041709">
    <property type="entry name" value="EF-Tu_GTP-bd"/>
</dbReference>
<dbReference type="InterPro" id="IPR050055">
    <property type="entry name" value="EF-Tu_GTPase"/>
</dbReference>
<protein>
    <recommendedName>
        <fullName evidence="9 13">Elongation factor Tu</fullName>
        <shortName evidence="13">EF-Tu</shortName>
        <ecNumber evidence="13">3.6.5.3</ecNumber>
    </recommendedName>
</protein>
<evidence type="ECO:0000313" key="16">
    <source>
        <dbReference type="Proteomes" id="UP000886602"/>
    </source>
</evidence>
<dbReference type="NCBIfam" id="NF000766">
    <property type="entry name" value="PRK00049.1"/>
    <property type="match status" value="1"/>
</dbReference>
<gene>
    <name evidence="13 15" type="primary">tuf</name>
    <name evidence="15" type="ORF">IPJ48_14305</name>
</gene>
<dbReference type="InterPro" id="IPR009000">
    <property type="entry name" value="Transl_B-barrel_sf"/>
</dbReference>
<comment type="subcellular location">
    <subcellularLocation>
        <location evidence="13">Cytoplasm</location>
    </subcellularLocation>
</comment>
<keyword evidence="13" id="KW-0963">Cytoplasm</keyword>
<comment type="catalytic activity">
    <reaction evidence="13">
        <text>GTP + H2O = GDP + phosphate + H(+)</text>
        <dbReference type="Rhea" id="RHEA:19669"/>
        <dbReference type="ChEBI" id="CHEBI:15377"/>
        <dbReference type="ChEBI" id="CHEBI:15378"/>
        <dbReference type="ChEBI" id="CHEBI:37565"/>
        <dbReference type="ChEBI" id="CHEBI:43474"/>
        <dbReference type="ChEBI" id="CHEBI:58189"/>
        <dbReference type="EC" id="3.6.5.3"/>
    </reaction>
</comment>
<dbReference type="NCBIfam" id="TIGR00485">
    <property type="entry name" value="EF-Tu"/>
    <property type="match status" value="1"/>
</dbReference>
<feature type="binding site" evidence="13">
    <location>
        <begin position="81"/>
        <end position="85"/>
    </location>
    <ligand>
        <name>GTP</name>
        <dbReference type="ChEBI" id="CHEBI:37565"/>
    </ligand>
</feature>
<comment type="caution">
    <text evidence="15">The sequence shown here is derived from an EMBL/GenBank/DDBJ whole genome shotgun (WGS) entry which is preliminary data.</text>
</comment>
<dbReference type="Pfam" id="PF03144">
    <property type="entry name" value="GTP_EFTU_D2"/>
    <property type="match status" value="1"/>
</dbReference>
<feature type="binding site" evidence="13">
    <location>
        <begin position="19"/>
        <end position="26"/>
    </location>
    <ligand>
        <name>GTP</name>
        <dbReference type="ChEBI" id="CHEBI:37565"/>
    </ligand>
</feature>
<dbReference type="PROSITE" id="PS51722">
    <property type="entry name" value="G_TR_2"/>
    <property type="match status" value="1"/>
</dbReference>
<dbReference type="SUPFAM" id="SSF52540">
    <property type="entry name" value="P-loop containing nucleoside triphosphate hydrolases"/>
    <property type="match status" value="1"/>
</dbReference>
<dbReference type="GO" id="GO:0003924">
    <property type="term" value="F:GTPase activity"/>
    <property type="evidence" value="ECO:0007669"/>
    <property type="project" value="UniProtKB-UniRule"/>
</dbReference>
<keyword evidence="3 13" id="KW-0547">Nucleotide-binding</keyword>
<dbReference type="Pfam" id="PF03143">
    <property type="entry name" value="GTP_EFTU_D3"/>
    <property type="match status" value="1"/>
</dbReference>
<keyword evidence="5 13" id="KW-0378">Hydrolase</keyword>
<keyword evidence="4 13" id="KW-0251">Elongation factor</keyword>
<dbReference type="InterPro" id="IPR004160">
    <property type="entry name" value="Transl_elong_EFTu/EF1A_C"/>
</dbReference>
<evidence type="ECO:0000256" key="13">
    <source>
        <dbReference type="HAMAP-Rule" id="MF_00118"/>
    </source>
</evidence>
<comment type="subunit">
    <text evidence="11">Monomer. Heterotetramer composed of two EF-Ts.EF-Tu dimer complexes.</text>
</comment>
<comment type="function">
    <text evidence="13">GTP hydrolase that promotes the GTP-dependent binding of aminoacyl-tRNA to the A-site of ribosomes during protein biosynthesis.</text>
</comment>
<dbReference type="GO" id="GO:0005525">
    <property type="term" value="F:GTP binding"/>
    <property type="evidence" value="ECO:0007669"/>
    <property type="project" value="UniProtKB-UniRule"/>
</dbReference>
<evidence type="ECO:0000256" key="11">
    <source>
        <dbReference type="ARBA" id="ARBA00063778"/>
    </source>
</evidence>
<sequence>MAKAKFERTKPHVNVGTIGHVDHGKTTLTAAITTILSKKFGGEAKAYDQIDAAPEEKARGITINTAHVEYETANRHYAHVDCPGHADYIKNMITGAAQMDGAILVCSAADGPMPQTREHILLARQVGVPYIIVYLNKCDMVDDEELLELVEMEVRELLSKYEFPGDDIPIIKGSALKALEGDTGDLGEASIMRLADALDSYIPTPARVVDKPFLLPIEDVFSISGRGTVVTGRVERGIVKVGEEIEIVGIKPTVKTICTGVEMFRKLLDQGQAGDNVGVLLRGTKREEVERGQVLAKPGSINPHTHFTGEVYVLSKDEGGRHTPFFNNYRPQFYFRTTDVTGAISLPEGVEMVMPGDNIQMTVKLINPIAMEEGLRFAIREGGRTVGAGVVAKIIE</sequence>
<evidence type="ECO:0000256" key="10">
    <source>
        <dbReference type="ARBA" id="ARBA00058140"/>
    </source>
</evidence>
<dbReference type="CDD" id="cd03697">
    <property type="entry name" value="EFTU_II"/>
    <property type="match status" value="1"/>
</dbReference>
<dbReference type="FunFam" id="2.40.30.10:FF:000001">
    <property type="entry name" value="Elongation factor Tu"/>
    <property type="match status" value="1"/>
</dbReference>
<dbReference type="CDD" id="cd03707">
    <property type="entry name" value="EFTU_III"/>
    <property type="match status" value="1"/>
</dbReference>
<dbReference type="CDD" id="cd01884">
    <property type="entry name" value="EF_Tu"/>
    <property type="match status" value="1"/>
</dbReference>
<evidence type="ECO:0000256" key="9">
    <source>
        <dbReference type="ARBA" id="ARBA00029554"/>
    </source>
</evidence>
<keyword evidence="7 13" id="KW-0648">Protein biosynthesis</keyword>
<evidence type="ECO:0000256" key="2">
    <source>
        <dbReference type="ARBA" id="ARBA00022723"/>
    </source>
</evidence>
<dbReference type="PANTHER" id="PTHR43721">
    <property type="entry name" value="ELONGATION FACTOR TU-RELATED"/>
    <property type="match status" value="1"/>
</dbReference>
<evidence type="ECO:0000256" key="4">
    <source>
        <dbReference type="ARBA" id="ARBA00022768"/>
    </source>
</evidence>
<dbReference type="EMBL" id="JADJNC010000024">
    <property type="protein sequence ID" value="MBK7424150.1"/>
    <property type="molecule type" value="Genomic_DNA"/>
</dbReference>
<dbReference type="NCBIfam" id="NF009372">
    <property type="entry name" value="PRK12735.1"/>
    <property type="match status" value="1"/>
</dbReference>
<dbReference type="InterPro" id="IPR009001">
    <property type="entry name" value="Transl_elong_EF1A/Init_IF2_C"/>
</dbReference>